<feature type="transmembrane region" description="Helical" evidence="1">
    <location>
        <begin position="37"/>
        <end position="54"/>
    </location>
</feature>
<accession>A0A6F8XHQ5</accession>
<dbReference type="EMBL" id="AP022869">
    <property type="protein sequence ID" value="BCB73342.1"/>
    <property type="molecule type" value="Genomic_DNA"/>
</dbReference>
<protein>
    <submittedName>
        <fullName evidence="2">Uncharacterized protein</fullName>
    </submittedName>
</protein>
<keyword evidence="3" id="KW-1185">Reference proteome</keyword>
<evidence type="ECO:0000313" key="3">
    <source>
        <dbReference type="Proteomes" id="UP000501053"/>
    </source>
</evidence>
<dbReference type="AlphaFoldDB" id="A0A6F8XHQ5"/>
<keyword evidence="1" id="KW-0472">Membrane</keyword>
<keyword evidence="1" id="KW-1133">Transmembrane helix</keyword>
<gene>
    <name evidence="2" type="ORF">HMEPL2_36930</name>
</gene>
<name>A0A6F8XHQ5_9GAMM</name>
<dbReference type="RefSeq" id="WP_269474868.1">
    <property type="nucleotide sequence ID" value="NZ_AP022869.1"/>
</dbReference>
<keyword evidence="1" id="KW-0812">Transmembrane</keyword>
<evidence type="ECO:0000313" key="2">
    <source>
        <dbReference type="EMBL" id="BCB73342.1"/>
    </source>
</evidence>
<sequence>MLAAALLTVISFHNLFVGTMLCFLVSAAPAGLLAISLAVSAAGSMVIVNTVVLVKARFGLGEIEVAWRWRFGCGRPAPRPI</sequence>
<reference evidence="2 3" key="1">
    <citation type="submission" date="2020-03" db="EMBL/GenBank/DDBJ databases">
        <title>Complete Genome Sequence of Halomonas meridiana strain Eplume2, isolated from hydrothermal-plume in the north east Pacific Ocean.</title>
        <authorList>
            <person name="Kurihara Y."/>
            <person name="Kawai S."/>
            <person name="Sakai A."/>
            <person name="Galipon J."/>
            <person name="Arakawa K."/>
        </authorList>
    </citation>
    <scope>NUCLEOTIDE SEQUENCE [LARGE SCALE GENOMIC DNA]</scope>
    <source>
        <strain evidence="2 3">Eplume2</strain>
    </source>
</reference>
<proteinExistence type="predicted"/>
<organism evidence="2 3">
    <name type="scientific">Vreelandella aquamarina</name>
    <dbReference type="NCBI Taxonomy" id="77097"/>
    <lineage>
        <taxon>Bacteria</taxon>
        <taxon>Pseudomonadati</taxon>
        <taxon>Pseudomonadota</taxon>
        <taxon>Gammaproteobacteria</taxon>
        <taxon>Oceanospirillales</taxon>
        <taxon>Halomonadaceae</taxon>
        <taxon>Vreelandella</taxon>
    </lineage>
</organism>
<dbReference type="Proteomes" id="UP000501053">
    <property type="component" value="Chromosome"/>
</dbReference>
<evidence type="ECO:0000256" key="1">
    <source>
        <dbReference type="SAM" id="Phobius"/>
    </source>
</evidence>